<sequence length="240" mass="25810">MPESPESSARAAQPDWPPALQDAEYREAVVDLLGAIAYGEISAFERLGEDAKLAPDLQDKVAIGAMATAEFGHIGPLLDRLAELGADPYAAMAPFRSAIDLFHEHTAPADWYEGLVKAFVGDNLANDFYREIAAYLDADTRDLVVASLEDSGHSAFVVDRVRAAIAAEPRLGGRLALWGRRLMGEALTQGQRVVAERDALSALLAGGVDRPGLDLAAIGRMFARLTERHAERMAELGLDS</sequence>
<dbReference type="SUPFAM" id="SSF47240">
    <property type="entry name" value="Ferritin-like"/>
    <property type="match status" value="1"/>
</dbReference>
<evidence type="ECO:0000259" key="1">
    <source>
        <dbReference type="Pfam" id="PF13794"/>
    </source>
</evidence>
<organism evidence="2 3">
    <name type="scientific">Nocardioides panaciterrulae</name>
    <dbReference type="NCBI Taxonomy" id="661492"/>
    <lineage>
        <taxon>Bacteria</taxon>
        <taxon>Bacillati</taxon>
        <taxon>Actinomycetota</taxon>
        <taxon>Actinomycetes</taxon>
        <taxon>Propionibacteriales</taxon>
        <taxon>Nocardioidaceae</taxon>
        <taxon>Nocardioides</taxon>
    </lineage>
</organism>
<gene>
    <name evidence="2" type="ORF">BJZ21_001078</name>
</gene>
<feature type="domain" description="Ferritin-like" evidence="1">
    <location>
        <begin position="24"/>
        <end position="207"/>
    </location>
</feature>
<dbReference type="Gene3D" id="1.20.1260.10">
    <property type="match status" value="1"/>
</dbReference>
<dbReference type="InterPro" id="IPR012347">
    <property type="entry name" value="Ferritin-like"/>
</dbReference>
<dbReference type="InterPro" id="IPR059125">
    <property type="entry name" value="Ferritin_actino"/>
</dbReference>
<comment type="caution">
    <text evidence="2">The sequence shown here is derived from an EMBL/GenBank/DDBJ whole genome shotgun (WGS) entry which is preliminary data.</text>
</comment>
<dbReference type="EMBL" id="JACCBG010000001">
    <property type="protein sequence ID" value="NYD40995.1"/>
    <property type="molecule type" value="Genomic_DNA"/>
</dbReference>
<keyword evidence="3" id="KW-1185">Reference proteome</keyword>
<accession>A0A7Y9E4J7</accession>
<evidence type="ECO:0000313" key="2">
    <source>
        <dbReference type="EMBL" id="NYD40995.1"/>
    </source>
</evidence>
<proteinExistence type="predicted"/>
<dbReference type="CDD" id="cd00657">
    <property type="entry name" value="Ferritin_like"/>
    <property type="match status" value="1"/>
</dbReference>
<dbReference type="RefSeq" id="WP_179662806.1">
    <property type="nucleotide sequence ID" value="NZ_JACCBG010000001.1"/>
</dbReference>
<evidence type="ECO:0000313" key="3">
    <source>
        <dbReference type="Proteomes" id="UP000535511"/>
    </source>
</evidence>
<name>A0A7Y9E4J7_9ACTN</name>
<dbReference type="Pfam" id="PF13794">
    <property type="entry name" value="MiaE_2"/>
    <property type="match status" value="1"/>
</dbReference>
<reference evidence="2 3" key="1">
    <citation type="submission" date="2020-07" db="EMBL/GenBank/DDBJ databases">
        <title>Sequencing the genomes of 1000 actinobacteria strains.</title>
        <authorList>
            <person name="Klenk H.-P."/>
        </authorList>
    </citation>
    <scope>NUCLEOTIDE SEQUENCE [LARGE SCALE GENOMIC DNA]</scope>
    <source>
        <strain evidence="2 3">DSM 21350</strain>
    </source>
</reference>
<dbReference type="InterPro" id="IPR009078">
    <property type="entry name" value="Ferritin-like_SF"/>
</dbReference>
<dbReference type="AlphaFoldDB" id="A0A7Y9E4J7"/>
<protein>
    <recommendedName>
        <fullName evidence="1">Ferritin-like domain-containing protein</fullName>
    </recommendedName>
</protein>
<dbReference type="Proteomes" id="UP000535511">
    <property type="component" value="Unassembled WGS sequence"/>
</dbReference>